<dbReference type="GeneID" id="112685856"/>
<dbReference type="RefSeq" id="XP_025413666.1">
    <property type="nucleotide sequence ID" value="XM_025557881.1"/>
</dbReference>
<dbReference type="Proteomes" id="UP000694846">
    <property type="component" value="Unplaced"/>
</dbReference>
<proteinExistence type="predicted"/>
<accession>A0A8B8FTA2</accession>
<keyword evidence="1" id="KW-1185">Reference proteome</keyword>
<organism evidence="1 2">
    <name type="scientific">Sipha flava</name>
    <name type="common">yellow sugarcane aphid</name>
    <dbReference type="NCBI Taxonomy" id="143950"/>
    <lineage>
        <taxon>Eukaryota</taxon>
        <taxon>Metazoa</taxon>
        <taxon>Ecdysozoa</taxon>
        <taxon>Arthropoda</taxon>
        <taxon>Hexapoda</taxon>
        <taxon>Insecta</taxon>
        <taxon>Pterygota</taxon>
        <taxon>Neoptera</taxon>
        <taxon>Paraneoptera</taxon>
        <taxon>Hemiptera</taxon>
        <taxon>Sternorrhyncha</taxon>
        <taxon>Aphidomorpha</taxon>
        <taxon>Aphidoidea</taxon>
        <taxon>Aphididae</taxon>
        <taxon>Sipha</taxon>
    </lineage>
</organism>
<evidence type="ECO:0000313" key="2">
    <source>
        <dbReference type="RefSeq" id="XP_025413666.1"/>
    </source>
</evidence>
<dbReference type="OrthoDB" id="6618550at2759"/>
<gene>
    <name evidence="2" type="primary">LOC112685856</name>
</gene>
<dbReference type="AlphaFoldDB" id="A0A8B8FTA2"/>
<name>A0A8B8FTA2_9HEMI</name>
<reference evidence="2" key="1">
    <citation type="submission" date="2025-08" db="UniProtKB">
        <authorList>
            <consortium name="RefSeq"/>
        </authorList>
    </citation>
    <scope>IDENTIFICATION</scope>
    <source>
        <tissue evidence="2">Whole body</tissue>
    </source>
</reference>
<protein>
    <submittedName>
        <fullName evidence="2">Uncharacterized protein LOC112685856</fullName>
    </submittedName>
</protein>
<sequence>MIFDVHPSIRSPIQCNKSLRYGHTQKFCCSDPRCSHCGGSKHSITDCSSILTTDPTCIFCKLPHVATNRSCQEWSAQNVIKKIMATENLSYKDALEFKKNKCYTSAIKYTNVVNSHLPNPNILKPNMPRYEDNFPNLNESHHFFNSRKPKQKPYTTSNKNKNISPAEPFFSYPNGSYLDNISNQRNSMENSSNDFSWVHALSLKLSEILINSPSLSSHFSSSAL</sequence>
<evidence type="ECO:0000313" key="1">
    <source>
        <dbReference type="Proteomes" id="UP000694846"/>
    </source>
</evidence>